<dbReference type="PRINTS" id="PR00344">
    <property type="entry name" value="BCTRLSENSOR"/>
</dbReference>
<evidence type="ECO:0000259" key="12">
    <source>
        <dbReference type="PROSITE" id="PS50885"/>
    </source>
</evidence>
<feature type="domain" description="Histidine kinase" evidence="11">
    <location>
        <begin position="331"/>
        <end position="554"/>
    </location>
</feature>
<evidence type="ECO:0000256" key="5">
    <source>
        <dbReference type="ARBA" id="ARBA00022553"/>
    </source>
</evidence>
<dbReference type="EMBL" id="FNBU01000014">
    <property type="protein sequence ID" value="SDF54783.1"/>
    <property type="molecule type" value="Genomic_DNA"/>
</dbReference>
<dbReference type="EC" id="2.7.13.3" evidence="4"/>
<keyword evidence="7" id="KW-0418">Kinase</keyword>
<dbReference type="Pfam" id="PF11845">
    <property type="entry name" value="Tll0287-like"/>
    <property type="match status" value="1"/>
</dbReference>
<dbReference type="SUPFAM" id="SSF158472">
    <property type="entry name" value="HAMP domain-like"/>
    <property type="match status" value="1"/>
</dbReference>
<dbReference type="RefSeq" id="WP_245690398.1">
    <property type="nucleotide sequence ID" value="NZ_FNBU01000014.1"/>
</dbReference>
<comment type="similarity">
    <text evidence="3">In the N-terminal section; belongs to the phytochrome family.</text>
</comment>
<dbReference type="CDD" id="cd00082">
    <property type="entry name" value="HisKA"/>
    <property type="match status" value="1"/>
</dbReference>
<keyword evidence="10" id="KW-0472">Membrane</keyword>
<dbReference type="InterPro" id="IPR050736">
    <property type="entry name" value="Sensor_HK_Regulatory"/>
</dbReference>
<evidence type="ECO:0000313" key="14">
    <source>
        <dbReference type="Proteomes" id="UP000243333"/>
    </source>
</evidence>
<protein>
    <recommendedName>
        <fullName evidence="9">Circadian input-output histidine kinase CikA</fullName>
        <ecNumber evidence="4">2.7.13.3</ecNumber>
    </recommendedName>
</protein>
<dbReference type="GO" id="GO:0016020">
    <property type="term" value="C:membrane"/>
    <property type="evidence" value="ECO:0007669"/>
    <property type="project" value="UniProtKB-SubCell"/>
</dbReference>
<dbReference type="InterPro" id="IPR003660">
    <property type="entry name" value="HAMP_dom"/>
</dbReference>
<evidence type="ECO:0000256" key="9">
    <source>
        <dbReference type="ARBA" id="ARBA00074306"/>
    </source>
</evidence>
<dbReference type="Gene3D" id="6.10.340.10">
    <property type="match status" value="1"/>
</dbReference>
<feature type="transmembrane region" description="Helical" evidence="10">
    <location>
        <begin position="211"/>
        <end position="229"/>
    </location>
</feature>
<dbReference type="InterPro" id="IPR003661">
    <property type="entry name" value="HisK_dim/P_dom"/>
</dbReference>
<evidence type="ECO:0000313" key="13">
    <source>
        <dbReference type="EMBL" id="SDF54783.1"/>
    </source>
</evidence>
<keyword evidence="6" id="KW-0808">Transferase</keyword>
<dbReference type="InterPro" id="IPR036097">
    <property type="entry name" value="HisK_dim/P_sf"/>
</dbReference>
<comment type="catalytic activity">
    <reaction evidence="1">
        <text>ATP + protein L-histidine = ADP + protein N-phospho-L-histidine.</text>
        <dbReference type="EC" id="2.7.13.3"/>
    </reaction>
</comment>
<keyword evidence="14" id="KW-1185">Reference proteome</keyword>
<dbReference type="CDD" id="cd16922">
    <property type="entry name" value="HATPase_EvgS-ArcB-TorS-like"/>
    <property type="match status" value="1"/>
</dbReference>
<organism evidence="13 14">
    <name type="scientific">Sporolituus thermophilus DSM 23256</name>
    <dbReference type="NCBI Taxonomy" id="1123285"/>
    <lineage>
        <taxon>Bacteria</taxon>
        <taxon>Bacillati</taxon>
        <taxon>Bacillota</taxon>
        <taxon>Negativicutes</taxon>
        <taxon>Selenomonadales</taxon>
        <taxon>Sporomusaceae</taxon>
        <taxon>Sporolituus</taxon>
    </lineage>
</organism>
<dbReference type="SMART" id="SM00304">
    <property type="entry name" value="HAMP"/>
    <property type="match status" value="1"/>
</dbReference>
<dbReference type="Gene3D" id="3.30.565.10">
    <property type="entry name" value="Histidine kinase-like ATPase, C-terminal domain"/>
    <property type="match status" value="1"/>
</dbReference>
<dbReference type="PANTHER" id="PTHR43711:SF31">
    <property type="entry name" value="HISTIDINE KINASE"/>
    <property type="match status" value="1"/>
</dbReference>
<evidence type="ECO:0000256" key="1">
    <source>
        <dbReference type="ARBA" id="ARBA00000085"/>
    </source>
</evidence>
<keyword evidence="10" id="KW-0812">Transmembrane</keyword>
<keyword evidence="10" id="KW-1133">Transmembrane helix</keyword>
<dbReference type="GO" id="GO:0000155">
    <property type="term" value="F:phosphorelay sensor kinase activity"/>
    <property type="evidence" value="ECO:0007669"/>
    <property type="project" value="InterPro"/>
</dbReference>
<dbReference type="PROSITE" id="PS50885">
    <property type="entry name" value="HAMP"/>
    <property type="match status" value="1"/>
</dbReference>
<dbReference type="PROSITE" id="PS50109">
    <property type="entry name" value="HIS_KIN"/>
    <property type="match status" value="1"/>
</dbReference>
<evidence type="ECO:0000256" key="6">
    <source>
        <dbReference type="ARBA" id="ARBA00022679"/>
    </source>
</evidence>
<proteinExistence type="inferred from homology"/>
<evidence type="ECO:0000256" key="8">
    <source>
        <dbReference type="ARBA" id="ARBA00023012"/>
    </source>
</evidence>
<dbReference type="InterPro" id="IPR004358">
    <property type="entry name" value="Sig_transdc_His_kin-like_C"/>
</dbReference>
<dbReference type="AlphaFoldDB" id="A0A1G7LZC4"/>
<sequence length="557" mass="61841">MRFLKNNLTTKFMMGIAVIMTVMMAINLLWILTQYRRQAEAEMKEKAMVIAQQLIATRAFIASKQDVINRDSQGNYEFKHLNPAAVGKGIGDIFNQYSGYKFKQTRLKTRDPGNAPDNFEVEMLKKLAADRSLKELWGYDQIAGTRVFRYMVPLYCDDSCLPCHGKPAGATDIAGFPKEGYSAGDFAGAISIVFPMTAFEENIKANIITQVSFILLMVFASIGGIYIMMEHIVVNPIKVLTEKVVALGQGKWDASINEVSTYDEMRRLAVEFNSMATKLQQLYSSLEEKVAERTRMLYDANQKLIKQGEELMAMNARLSEADRLKSEFLAVMSHELRTPLTAIIAFTEILLAEGQTLSDVQREYLEDIFESAHQLLGQINDILDMSKIEAGLIRLNRQPVDIRDIVANISRITSSLIAKKKLDFTAKIAPDVPVIMADYEKVSHILRNLVSNAIKFTPAGGKISVIIEVTANTSENPQLKILVKDTGIGINASDRKLIFEKFRQVDGAAQREYAGSGLGLAIAKNLVELHGGKIWVEDNVGGGTVFGFTLPLTAKGG</sequence>
<gene>
    <name evidence="13" type="ORF">SAMN05660235_01960</name>
</gene>
<dbReference type="SUPFAM" id="SSF47384">
    <property type="entry name" value="Homodimeric domain of signal transducing histidine kinase"/>
    <property type="match status" value="1"/>
</dbReference>
<keyword evidence="5" id="KW-0597">Phosphoprotein</keyword>
<dbReference type="Pfam" id="PF00512">
    <property type="entry name" value="HisKA"/>
    <property type="match status" value="1"/>
</dbReference>
<dbReference type="PANTHER" id="PTHR43711">
    <property type="entry name" value="TWO-COMPONENT HISTIDINE KINASE"/>
    <property type="match status" value="1"/>
</dbReference>
<dbReference type="InterPro" id="IPR003594">
    <property type="entry name" value="HATPase_dom"/>
</dbReference>
<evidence type="ECO:0000256" key="3">
    <source>
        <dbReference type="ARBA" id="ARBA00006402"/>
    </source>
</evidence>
<evidence type="ECO:0000259" key="11">
    <source>
        <dbReference type="PROSITE" id="PS50109"/>
    </source>
</evidence>
<evidence type="ECO:0000256" key="2">
    <source>
        <dbReference type="ARBA" id="ARBA00004370"/>
    </source>
</evidence>
<evidence type="ECO:0000256" key="4">
    <source>
        <dbReference type="ARBA" id="ARBA00012438"/>
    </source>
</evidence>
<dbReference type="Pfam" id="PF02518">
    <property type="entry name" value="HATPase_c"/>
    <property type="match status" value="1"/>
</dbReference>
<dbReference type="Pfam" id="PF00672">
    <property type="entry name" value="HAMP"/>
    <property type="match status" value="1"/>
</dbReference>
<dbReference type="InterPro" id="IPR021796">
    <property type="entry name" value="Tll0287-like_dom"/>
</dbReference>
<evidence type="ECO:0000256" key="7">
    <source>
        <dbReference type="ARBA" id="ARBA00022777"/>
    </source>
</evidence>
<evidence type="ECO:0000256" key="10">
    <source>
        <dbReference type="SAM" id="Phobius"/>
    </source>
</evidence>
<name>A0A1G7LZC4_9FIRM</name>
<dbReference type="InterPro" id="IPR005467">
    <property type="entry name" value="His_kinase_dom"/>
</dbReference>
<feature type="domain" description="HAMP" evidence="12">
    <location>
        <begin position="231"/>
        <end position="284"/>
    </location>
</feature>
<dbReference type="SMART" id="SM00387">
    <property type="entry name" value="HATPase_c"/>
    <property type="match status" value="1"/>
</dbReference>
<dbReference type="STRING" id="1123285.SAMN05660235_01960"/>
<dbReference type="CDD" id="cd06225">
    <property type="entry name" value="HAMP"/>
    <property type="match status" value="1"/>
</dbReference>
<dbReference type="Gene3D" id="1.10.287.130">
    <property type="match status" value="1"/>
</dbReference>
<dbReference type="SMART" id="SM00388">
    <property type="entry name" value="HisKA"/>
    <property type="match status" value="1"/>
</dbReference>
<accession>A0A1G7LZC4</accession>
<dbReference type="SUPFAM" id="SSF55874">
    <property type="entry name" value="ATPase domain of HSP90 chaperone/DNA topoisomerase II/histidine kinase"/>
    <property type="match status" value="1"/>
</dbReference>
<comment type="subcellular location">
    <subcellularLocation>
        <location evidence="2">Membrane</location>
    </subcellularLocation>
</comment>
<dbReference type="Proteomes" id="UP000243333">
    <property type="component" value="Unassembled WGS sequence"/>
</dbReference>
<dbReference type="FunFam" id="3.30.565.10:FF:000010">
    <property type="entry name" value="Sensor histidine kinase RcsC"/>
    <property type="match status" value="1"/>
</dbReference>
<reference evidence="14" key="1">
    <citation type="submission" date="2016-10" db="EMBL/GenBank/DDBJ databases">
        <authorList>
            <person name="Varghese N."/>
            <person name="Submissions S."/>
        </authorList>
    </citation>
    <scope>NUCLEOTIDE SEQUENCE [LARGE SCALE GENOMIC DNA]</scope>
    <source>
        <strain evidence="14">DSM 23256</strain>
    </source>
</reference>
<dbReference type="InterPro" id="IPR036890">
    <property type="entry name" value="HATPase_C_sf"/>
</dbReference>
<feature type="transmembrane region" description="Helical" evidence="10">
    <location>
        <begin position="12"/>
        <end position="33"/>
    </location>
</feature>
<keyword evidence="8" id="KW-0902">Two-component regulatory system</keyword>